<evidence type="ECO:0000313" key="1">
    <source>
        <dbReference type="EMBL" id="KAF6417748.1"/>
    </source>
</evidence>
<proteinExistence type="predicted"/>
<gene>
    <name evidence="1" type="ORF">HJG63_000288</name>
</gene>
<dbReference type="Proteomes" id="UP000593571">
    <property type="component" value="Unassembled WGS sequence"/>
</dbReference>
<organism evidence="1 2">
    <name type="scientific">Rousettus aegyptiacus</name>
    <name type="common">Egyptian fruit bat</name>
    <name type="synonym">Pteropus aegyptiacus</name>
    <dbReference type="NCBI Taxonomy" id="9407"/>
    <lineage>
        <taxon>Eukaryota</taxon>
        <taxon>Metazoa</taxon>
        <taxon>Chordata</taxon>
        <taxon>Craniata</taxon>
        <taxon>Vertebrata</taxon>
        <taxon>Euteleostomi</taxon>
        <taxon>Mammalia</taxon>
        <taxon>Eutheria</taxon>
        <taxon>Laurasiatheria</taxon>
        <taxon>Chiroptera</taxon>
        <taxon>Yinpterochiroptera</taxon>
        <taxon>Pteropodoidea</taxon>
        <taxon>Pteropodidae</taxon>
        <taxon>Rousettinae</taxon>
        <taxon>Rousettus</taxon>
    </lineage>
</organism>
<dbReference type="AlphaFoldDB" id="A0A7J8D3M5"/>
<accession>A0A7J8D3M5</accession>
<dbReference type="EMBL" id="JACASE010000013">
    <property type="protein sequence ID" value="KAF6417748.1"/>
    <property type="molecule type" value="Genomic_DNA"/>
</dbReference>
<comment type="caution">
    <text evidence="1">The sequence shown here is derived from an EMBL/GenBank/DDBJ whole genome shotgun (WGS) entry which is preliminary data.</text>
</comment>
<reference evidence="1 2" key="1">
    <citation type="journal article" date="2020" name="Nature">
        <title>Six reference-quality genomes reveal evolution of bat adaptations.</title>
        <authorList>
            <person name="Jebb D."/>
            <person name="Huang Z."/>
            <person name="Pippel M."/>
            <person name="Hughes G.M."/>
            <person name="Lavrichenko K."/>
            <person name="Devanna P."/>
            <person name="Winkler S."/>
            <person name="Jermiin L.S."/>
            <person name="Skirmuntt E.C."/>
            <person name="Katzourakis A."/>
            <person name="Burkitt-Gray L."/>
            <person name="Ray D.A."/>
            <person name="Sullivan K.A.M."/>
            <person name="Roscito J.G."/>
            <person name="Kirilenko B.M."/>
            <person name="Davalos L.M."/>
            <person name="Corthals A.P."/>
            <person name="Power M.L."/>
            <person name="Jones G."/>
            <person name="Ransome R.D."/>
            <person name="Dechmann D.K.N."/>
            <person name="Locatelli A.G."/>
            <person name="Puechmaille S.J."/>
            <person name="Fedrigo O."/>
            <person name="Jarvis E.D."/>
            <person name="Hiller M."/>
            <person name="Vernes S.C."/>
            <person name="Myers E.W."/>
            <person name="Teeling E.C."/>
        </authorList>
    </citation>
    <scope>NUCLEOTIDE SEQUENCE [LARGE SCALE GENOMIC DNA]</scope>
    <source>
        <strain evidence="1">MRouAeg1</strain>
        <tissue evidence="1">Muscle</tissue>
    </source>
</reference>
<protein>
    <submittedName>
        <fullName evidence="1">ADAM metallopeptidase domain 22</fullName>
    </submittedName>
</protein>
<keyword evidence="2" id="KW-1185">Reference proteome</keyword>
<sequence>MSEETLPPLLHCQRAMDFMGCSMMGTTPILLSQKKMTPPKRISIFIRFTNPDCLNFHWMIFHRNSSK</sequence>
<evidence type="ECO:0000313" key="2">
    <source>
        <dbReference type="Proteomes" id="UP000593571"/>
    </source>
</evidence>
<name>A0A7J8D3M5_ROUAE</name>